<name>A0ABR3X734_9EURO</name>
<gene>
    <name evidence="1" type="ORF">Plec18167_007026</name>
</gene>
<dbReference type="EMBL" id="JAVDPF010000027">
    <property type="protein sequence ID" value="KAL1871467.1"/>
    <property type="molecule type" value="Genomic_DNA"/>
</dbReference>
<evidence type="ECO:0000313" key="2">
    <source>
        <dbReference type="Proteomes" id="UP001583193"/>
    </source>
</evidence>
<protein>
    <submittedName>
        <fullName evidence="1">Uncharacterized protein</fullName>
    </submittedName>
</protein>
<proteinExistence type="predicted"/>
<dbReference type="Proteomes" id="UP001583193">
    <property type="component" value="Unassembled WGS sequence"/>
</dbReference>
<reference evidence="1 2" key="1">
    <citation type="journal article" date="2024" name="IMA Fungus">
        <title>IMA Genome - F19 : A genome assembly and annotation guide to empower mycologists, including annotated draft genome sequences of Ceratocystis pirilliformis, Diaporthe australafricana, Fusarium ophioides, Paecilomyces lecythidis, and Sporothrix stenoceras.</title>
        <authorList>
            <person name="Aylward J."/>
            <person name="Wilson A.M."/>
            <person name="Visagie C.M."/>
            <person name="Spraker J."/>
            <person name="Barnes I."/>
            <person name="Buitendag C."/>
            <person name="Ceriani C."/>
            <person name="Del Mar Angel L."/>
            <person name="du Plessis D."/>
            <person name="Fuchs T."/>
            <person name="Gasser K."/>
            <person name="Kramer D."/>
            <person name="Li W."/>
            <person name="Munsamy K."/>
            <person name="Piso A."/>
            <person name="Price J.L."/>
            <person name="Sonnekus B."/>
            <person name="Thomas C."/>
            <person name="van der Nest A."/>
            <person name="van Dijk A."/>
            <person name="van Heerden A."/>
            <person name="van Vuuren N."/>
            <person name="Yilmaz N."/>
            <person name="Duong T.A."/>
            <person name="van der Merwe N.A."/>
            <person name="Wingfield M.J."/>
            <person name="Wingfield B.D."/>
        </authorList>
    </citation>
    <scope>NUCLEOTIDE SEQUENCE [LARGE SCALE GENOMIC DNA]</scope>
    <source>
        <strain evidence="1 2">CMW 18167</strain>
    </source>
</reference>
<keyword evidence="2" id="KW-1185">Reference proteome</keyword>
<comment type="caution">
    <text evidence="1">The sequence shown here is derived from an EMBL/GenBank/DDBJ whole genome shotgun (WGS) entry which is preliminary data.</text>
</comment>
<accession>A0ABR3X734</accession>
<organism evidence="1 2">
    <name type="scientific">Paecilomyces lecythidis</name>
    <dbReference type="NCBI Taxonomy" id="3004212"/>
    <lineage>
        <taxon>Eukaryota</taxon>
        <taxon>Fungi</taxon>
        <taxon>Dikarya</taxon>
        <taxon>Ascomycota</taxon>
        <taxon>Pezizomycotina</taxon>
        <taxon>Eurotiomycetes</taxon>
        <taxon>Eurotiomycetidae</taxon>
        <taxon>Eurotiales</taxon>
        <taxon>Thermoascaceae</taxon>
        <taxon>Paecilomyces</taxon>
    </lineage>
</organism>
<evidence type="ECO:0000313" key="1">
    <source>
        <dbReference type="EMBL" id="KAL1871467.1"/>
    </source>
</evidence>
<sequence length="357" mass="39544">MAGVGHGPGSPETLDGMRLLRSGLEKLPSRLVNMINLQCFSLFSPYTLPTGQWIPQLSIASILDSLPQTCVSLEVDVRSTYDRCSAENNEQAHLCTPVRRLLPQLRFLRLSLPEICPEAFGRGFDSAQPSIVATDFKPTKVPCLEQCLVKVADPVTGAMVRAATLCGFPDVGVVAVLARHLQAFASPQNAPRLQKLWMVDALPMRELYHTFESLVRRDVLANRSQAIPFNRIGGMRNDGIFIRMPTEESSQDLISTFDGVKGLVERFNWVNSLNGTRLPATDASQRARFTLLRPLIRTREEWAGVSRISSLVWSYEKKTASRVLDVAEGGLTDECVPTVHIPNGWIINVSGMLDRSE</sequence>